<name>A0A1G5SFB3_9PROT</name>
<dbReference type="InterPro" id="IPR017867">
    <property type="entry name" value="Tyr_phospatase_low_mol_wt"/>
</dbReference>
<protein>
    <recommendedName>
        <fullName evidence="2">protein-tyrosine-phosphatase</fullName>
        <ecNumber evidence="2">3.1.3.48</ecNumber>
    </recommendedName>
</protein>
<feature type="domain" description="Phosphotyrosine protein phosphatase I" evidence="7">
    <location>
        <begin position="1"/>
        <end position="128"/>
    </location>
</feature>
<dbReference type="Gene3D" id="3.40.50.2300">
    <property type="match status" value="1"/>
</dbReference>
<dbReference type="SMART" id="SM00226">
    <property type="entry name" value="LMWPc"/>
    <property type="match status" value="1"/>
</dbReference>
<dbReference type="STRING" id="51642.NSMM_370020"/>
<feature type="active site" description="Proton donor" evidence="6">
    <location>
        <position position="102"/>
    </location>
</feature>
<evidence type="ECO:0000256" key="3">
    <source>
        <dbReference type="ARBA" id="ARBA00022801"/>
    </source>
</evidence>
<dbReference type="EMBL" id="FMWO01000044">
    <property type="protein sequence ID" value="SCZ85241.1"/>
    <property type="molecule type" value="Genomic_DNA"/>
</dbReference>
<dbReference type="Pfam" id="PF01451">
    <property type="entry name" value="LMWPc"/>
    <property type="match status" value="1"/>
</dbReference>
<comment type="catalytic activity">
    <reaction evidence="5">
        <text>O-phospho-L-tyrosyl-[protein] + H2O = L-tyrosyl-[protein] + phosphate</text>
        <dbReference type="Rhea" id="RHEA:10684"/>
        <dbReference type="Rhea" id="RHEA-COMP:10136"/>
        <dbReference type="Rhea" id="RHEA-COMP:20101"/>
        <dbReference type="ChEBI" id="CHEBI:15377"/>
        <dbReference type="ChEBI" id="CHEBI:43474"/>
        <dbReference type="ChEBI" id="CHEBI:46858"/>
        <dbReference type="ChEBI" id="CHEBI:61978"/>
        <dbReference type="EC" id="3.1.3.48"/>
    </reaction>
</comment>
<evidence type="ECO:0000256" key="2">
    <source>
        <dbReference type="ARBA" id="ARBA00013064"/>
    </source>
</evidence>
<evidence type="ECO:0000313" key="8">
    <source>
        <dbReference type="EMBL" id="SCZ85241.1"/>
    </source>
</evidence>
<dbReference type="InterPro" id="IPR050438">
    <property type="entry name" value="LMW_PTPase"/>
</dbReference>
<dbReference type="AlphaFoldDB" id="A0A1G5SFB3"/>
<keyword evidence="9" id="KW-1185">Reference proteome</keyword>
<dbReference type="SUPFAM" id="SSF52788">
    <property type="entry name" value="Phosphotyrosine protein phosphatases I"/>
    <property type="match status" value="1"/>
</dbReference>
<evidence type="ECO:0000256" key="5">
    <source>
        <dbReference type="ARBA" id="ARBA00051722"/>
    </source>
</evidence>
<dbReference type="Proteomes" id="UP000198729">
    <property type="component" value="Unassembled WGS sequence"/>
</dbReference>
<organism evidence="8 9">
    <name type="scientific">Nitrosomonas mobilis</name>
    <dbReference type="NCBI Taxonomy" id="51642"/>
    <lineage>
        <taxon>Bacteria</taxon>
        <taxon>Pseudomonadati</taxon>
        <taxon>Pseudomonadota</taxon>
        <taxon>Betaproteobacteria</taxon>
        <taxon>Nitrosomonadales</taxon>
        <taxon>Nitrosomonadaceae</taxon>
        <taxon>Nitrosomonas</taxon>
    </lineage>
</organism>
<reference evidence="8 9" key="1">
    <citation type="submission" date="2016-10" db="EMBL/GenBank/DDBJ databases">
        <authorList>
            <person name="de Groot N.N."/>
        </authorList>
    </citation>
    <scope>NUCLEOTIDE SEQUENCE [LARGE SCALE GENOMIC DNA]</scope>
    <source>
        <strain evidence="8">1</strain>
    </source>
</reference>
<evidence type="ECO:0000313" key="9">
    <source>
        <dbReference type="Proteomes" id="UP000198729"/>
    </source>
</evidence>
<evidence type="ECO:0000256" key="1">
    <source>
        <dbReference type="ARBA" id="ARBA00011063"/>
    </source>
</evidence>
<evidence type="ECO:0000259" key="7">
    <source>
        <dbReference type="SMART" id="SM00226"/>
    </source>
</evidence>
<dbReference type="EC" id="3.1.3.48" evidence="2"/>
<dbReference type="PRINTS" id="PR00719">
    <property type="entry name" value="LMWPTPASE"/>
</dbReference>
<evidence type="ECO:0000256" key="6">
    <source>
        <dbReference type="PIRSR" id="PIRSR617867-1"/>
    </source>
</evidence>
<comment type="similarity">
    <text evidence="1">Belongs to the low molecular weight phosphotyrosine protein phosphatase family.</text>
</comment>
<gene>
    <name evidence="8" type="primary">epsP</name>
    <name evidence="8" type="ORF">NSMM_370020</name>
</gene>
<dbReference type="InterPro" id="IPR023485">
    <property type="entry name" value="Ptyr_pPase"/>
</dbReference>
<dbReference type="PANTHER" id="PTHR11717">
    <property type="entry name" value="LOW MOLECULAR WEIGHT PROTEIN TYROSINE PHOSPHATASE"/>
    <property type="match status" value="1"/>
</dbReference>
<accession>A0A1G5SFB3</accession>
<evidence type="ECO:0000256" key="4">
    <source>
        <dbReference type="ARBA" id="ARBA00022912"/>
    </source>
</evidence>
<keyword evidence="3 8" id="KW-0378">Hydrolase</keyword>
<dbReference type="PANTHER" id="PTHR11717:SF31">
    <property type="entry name" value="LOW MOLECULAR WEIGHT PROTEIN-TYROSINE-PHOSPHATASE ETP-RELATED"/>
    <property type="match status" value="1"/>
</dbReference>
<keyword evidence="4" id="KW-0904">Protein phosphatase</keyword>
<dbReference type="GO" id="GO:0004725">
    <property type="term" value="F:protein tyrosine phosphatase activity"/>
    <property type="evidence" value="ECO:0007669"/>
    <property type="project" value="UniProtKB-EC"/>
</dbReference>
<sequence>MAEGLLRQAMNDAGKVDRFVGSAGLNALVGHQADPSACQLMASRQIDISAHRACQINSVMIRAADLVLVMESAHKIAIEGKEPSARGKVFRLGEWGKFNIPDPYQQDLAAFEYSLMLIERGVSDWVVRL</sequence>
<dbReference type="InterPro" id="IPR036196">
    <property type="entry name" value="Ptyr_pPase_sf"/>
</dbReference>
<proteinExistence type="inferred from homology"/>